<feature type="transmembrane region" description="Helical" evidence="1">
    <location>
        <begin position="56"/>
        <end position="75"/>
    </location>
</feature>
<evidence type="ECO:0000313" key="4">
    <source>
        <dbReference type="EMBL" id="GAA2251516.1"/>
    </source>
</evidence>
<feature type="transmembrane region" description="Helical" evidence="1">
    <location>
        <begin position="12"/>
        <end position="35"/>
    </location>
</feature>
<accession>A0ABN3E934</accession>
<organism evidence="4 5">
    <name type="scientific">Kitasatospora cystarginea</name>
    <dbReference type="NCBI Taxonomy" id="58350"/>
    <lineage>
        <taxon>Bacteria</taxon>
        <taxon>Bacillati</taxon>
        <taxon>Actinomycetota</taxon>
        <taxon>Actinomycetes</taxon>
        <taxon>Kitasatosporales</taxon>
        <taxon>Streptomycetaceae</taxon>
        <taxon>Kitasatospora</taxon>
    </lineage>
</organism>
<feature type="transmembrane region" description="Helical" evidence="1">
    <location>
        <begin position="81"/>
        <end position="100"/>
    </location>
</feature>
<dbReference type="PANTHER" id="PTHR37810:SF9">
    <property type="entry name" value="MEMBRANE PROTEIN"/>
    <property type="match status" value="1"/>
</dbReference>
<feature type="transmembrane region" description="Helical" evidence="1">
    <location>
        <begin position="261"/>
        <end position="282"/>
    </location>
</feature>
<dbReference type="Pfam" id="PF19124">
    <property type="entry name" value="DUF5808"/>
    <property type="match status" value="1"/>
</dbReference>
<feature type="transmembrane region" description="Helical" evidence="1">
    <location>
        <begin position="185"/>
        <end position="207"/>
    </location>
</feature>
<feature type="domain" description="DUF1648" evidence="2">
    <location>
        <begin position="145"/>
        <end position="190"/>
    </location>
</feature>
<gene>
    <name evidence="4" type="ORF">GCM10010430_38240</name>
</gene>
<comment type="caution">
    <text evidence="4">The sequence shown here is derived from an EMBL/GenBank/DDBJ whole genome shotgun (WGS) entry which is preliminary data.</text>
</comment>
<keyword evidence="5" id="KW-1185">Reference proteome</keyword>
<reference evidence="4 5" key="1">
    <citation type="journal article" date="2019" name="Int. J. Syst. Evol. Microbiol.">
        <title>The Global Catalogue of Microorganisms (GCM) 10K type strain sequencing project: providing services to taxonomists for standard genome sequencing and annotation.</title>
        <authorList>
            <consortium name="The Broad Institute Genomics Platform"/>
            <consortium name="The Broad Institute Genome Sequencing Center for Infectious Disease"/>
            <person name="Wu L."/>
            <person name="Ma J."/>
        </authorList>
    </citation>
    <scope>NUCLEOTIDE SEQUENCE [LARGE SCALE GENOMIC DNA]</scope>
    <source>
        <strain evidence="4 5">JCM 7356</strain>
    </source>
</reference>
<keyword evidence="1" id="KW-1133">Transmembrane helix</keyword>
<evidence type="ECO:0000259" key="3">
    <source>
        <dbReference type="Pfam" id="PF19124"/>
    </source>
</evidence>
<dbReference type="PANTHER" id="PTHR37810">
    <property type="entry name" value="IMMUNITY PROTEIN SDPI"/>
    <property type="match status" value="1"/>
</dbReference>
<dbReference type="InterPro" id="IPR012867">
    <property type="entry name" value="DUF1648"/>
</dbReference>
<evidence type="ECO:0000313" key="5">
    <source>
        <dbReference type="Proteomes" id="UP001500305"/>
    </source>
</evidence>
<feature type="transmembrane region" description="Helical" evidence="1">
    <location>
        <begin position="350"/>
        <end position="368"/>
    </location>
</feature>
<dbReference type="Proteomes" id="UP001500305">
    <property type="component" value="Unassembled WGS sequence"/>
</dbReference>
<feature type="domain" description="DUF5808" evidence="3">
    <location>
        <begin position="326"/>
        <end position="350"/>
    </location>
</feature>
<evidence type="ECO:0000256" key="1">
    <source>
        <dbReference type="SAM" id="Phobius"/>
    </source>
</evidence>
<protein>
    <submittedName>
        <fullName evidence="4">DUF5808 domain-containing protein</fullName>
    </submittedName>
</protein>
<evidence type="ECO:0000259" key="2">
    <source>
        <dbReference type="Pfam" id="PF07853"/>
    </source>
</evidence>
<sequence length="369" mass="39749">MTTGTVVVQEVIPSVLLLTAWLMPSLTGPTLPFGVRTPPARAHAPVIAEQRRAYRWLVGGVGGVLVAAGLALAFADPRTPLAGFTSIGVLVVSGIGYLRARRAILAVKQREDWYAGLRQAVVADTSLRTRPERFPWLWAVPSLVVLAVTAVAAVVRYPSMPDQLPMHYGDSGTVDRYAAKSVGSAFSPVFVQLAVTTLLLVVIWYAFRSRAELDPARPAASASQHRRYIVRMSAALLVLTACVDVTVLCAGWQIWDGDRSLAVLPVLAPAGAGMVAVVAVAIRTGRNGSRLPVPEGEDGTEPARTDAVHRDDDRYWRFGGVVYVNRQDPAIFVGKRFGIGWSLNFGNPRALLPIGVFLGFLLVMQLIGH</sequence>
<keyword evidence="1" id="KW-0812">Transmembrane</keyword>
<dbReference type="EMBL" id="BAAATR010000016">
    <property type="protein sequence ID" value="GAA2251516.1"/>
    <property type="molecule type" value="Genomic_DNA"/>
</dbReference>
<dbReference type="InterPro" id="IPR043831">
    <property type="entry name" value="DUF5808"/>
</dbReference>
<name>A0ABN3E934_9ACTN</name>
<feature type="transmembrane region" description="Helical" evidence="1">
    <location>
        <begin position="228"/>
        <end position="255"/>
    </location>
</feature>
<feature type="transmembrane region" description="Helical" evidence="1">
    <location>
        <begin position="136"/>
        <end position="157"/>
    </location>
</feature>
<keyword evidence="1" id="KW-0472">Membrane</keyword>
<dbReference type="RefSeq" id="WP_344637635.1">
    <property type="nucleotide sequence ID" value="NZ_BAAATR010000016.1"/>
</dbReference>
<proteinExistence type="predicted"/>
<dbReference type="Pfam" id="PF07853">
    <property type="entry name" value="DUF1648"/>
    <property type="match status" value="1"/>
</dbReference>